<protein>
    <submittedName>
        <fullName evidence="2">Ferritin-like domain-containing protein</fullName>
    </submittedName>
</protein>
<dbReference type="PANTHER" id="PTHR30565:SF9">
    <property type="entry name" value="PROTEIN YCIF"/>
    <property type="match status" value="1"/>
</dbReference>
<dbReference type="Pfam" id="PF05974">
    <property type="entry name" value="DUF892"/>
    <property type="match status" value="1"/>
</dbReference>
<proteinExistence type="predicted"/>
<dbReference type="InterPro" id="IPR010287">
    <property type="entry name" value="DUF892_YciF-like"/>
</dbReference>
<evidence type="ECO:0000256" key="1">
    <source>
        <dbReference type="SAM" id="MobiDB-lite"/>
    </source>
</evidence>
<feature type="region of interest" description="Disordered" evidence="1">
    <location>
        <begin position="145"/>
        <end position="164"/>
    </location>
</feature>
<dbReference type="SUPFAM" id="SSF47240">
    <property type="entry name" value="Ferritin-like"/>
    <property type="match status" value="1"/>
</dbReference>
<name>A0ABS5R6A4_9HYPH</name>
<reference evidence="2" key="1">
    <citation type="submission" date="2021-05" db="EMBL/GenBank/DDBJ databases">
        <authorList>
            <person name="Sun Q."/>
            <person name="Inoue M."/>
        </authorList>
    </citation>
    <scope>NUCLEOTIDE SEQUENCE</scope>
    <source>
        <strain evidence="2">VKM B-3255</strain>
    </source>
</reference>
<dbReference type="InterPro" id="IPR012347">
    <property type="entry name" value="Ferritin-like"/>
</dbReference>
<evidence type="ECO:0000313" key="2">
    <source>
        <dbReference type="EMBL" id="MBS9477178.1"/>
    </source>
</evidence>
<gene>
    <name evidence="2" type="ORF">KIP89_08680</name>
</gene>
<dbReference type="Gene3D" id="1.20.1260.10">
    <property type="match status" value="1"/>
</dbReference>
<dbReference type="Proteomes" id="UP001166585">
    <property type="component" value="Unassembled WGS sequence"/>
</dbReference>
<evidence type="ECO:0000313" key="3">
    <source>
        <dbReference type="Proteomes" id="UP001166585"/>
    </source>
</evidence>
<keyword evidence="3" id="KW-1185">Reference proteome</keyword>
<organism evidence="2 3">
    <name type="scientific">Ancylobacter radicis</name>
    <dbReference type="NCBI Taxonomy" id="2836179"/>
    <lineage>
        <taxon>Bacteria</taxon>
        <taxon>Pseudomonadati</taxon>
        <taxon>Pseudomonadota</taxon>
        <taxon>Alphaproteobacteria</taxon>
        <taxon>Hyphomicrobiales</taxon>
        <taxon>Xanthobacteraceae</taxon>
        <taxon>Ancylobacter</taxon>
    </lineage>
</organism>
<accession>A0ABS5R6A4</accession>
<dbReference type="PANTHER" id="PTHR30565">
    <property type="entry name" value="PROTEIN YCIF"/>
    <property type="match status" value="1"/>
</dbReference>
<comment type="caution">
    <text evidence="2">The sequence shown here is derived from an EMBL/GenBank/DDBJ whole genome shotgun (WGS) entry which is preliminary data.</text>
</comment>
<dbReference type="InterPro" id="IPR009078">
    <property type="entry name" value="Ferritin-like_SF"/>
</dbReference>
<dbReference type="RefSeq" id="WP_213754972.1">
    <property type="nucleotide sequence ID" value="NZ_JAHCQH010000015.1"/>
</dbReference>
<dbReference type="InterPro" id="IPR047114">
    <property type="entry name" value="YciF"/>
</dbReference>
<dbReference type="EMBL" id="JAHCQH010000015">
    <property type="protein sequence ID" value="MBS9477178.1"/>
    <property type="molecule type" value="Genomic_DNA"/>
</dbReference>
<sequence>MGLLTKDIKSLDDLLLQSLGELRYTERRIQRALPHLAGKLSDERLQNEMQNWVEASEAYMARVDEVFRLQGAAPCVVESPAIDGIFISADELNDEIDSYHVLDTAIIGAVEAVAAYSATRYATVIGWLRQSGRVESARLLHENLSSRRRAAAPPPPFRCSPSGA</sequence>